<accession>A0A3B1CDW5</accession>
<dbReference type="AlphaFoldDB" id="A0A3B1CDW5"/>
<evidence type="ECO:0000313" key="1">
    <source>
        <dbReference type="EMBL" id="VAX14987.1"/>
    </source>
</evidence>
<name>A0A3B1CDW5_9ZZZZ</name>
<dbReference type="EMBL" id="UOGC01000002">
    <property type="protein sequence ID" value="VAX14987.1"/>
    <property type="molecule type" value="Genomic_DNA"/>
</dbReference>
<feature type="non-terminal residue" evidence="1">
    <location>
        <position position="65"/>
    </location>
</feature>
<organism evidence="1">
    <name type="scientific">hydrothermal vent metagenome</name>
    <dbReference type="NCBI Taxonomy" id="652676"/>
    <lineage>
        <taxon>unclassified sequences</taxon>
        <taxon>metagenomes</taxon>
        <taxon>ecological metagenomes</taxon>
    </lineage>
</organism>
<gene>
    <name evidence="1" type="ORF">MNBD_NITROSPINAE01-1622</name>
</gene>
<reference evidence="1" key="1">
    <citation type="submission" date="2018-06" db="EMBL/GenBank/DDBJ databases">
        <authorList>
            <person name="Zhirakovskaya E."/>
        </authorList>
    </citation>
    <scope>NUCLEOTIDE SEQUENCE</scope>
</reference>
<protein>
    <submittedName>
        <fullName evidence="1">Uncharacterized protein</fullName>
    </submittedName>
</protein>
<sequence>MLTLGIDTATLEGGVVITENAQLVTSATTQAVTMKGHSGGLLSLVLVSLKNVVILPYKLDINAFS</sequence>
<proteinExistence type="predicted"/>